<accession>A0A1F4TKF3</accession>
<dbReference type="InterPro" id="IPR052894">
    <property type="entry name" value="AsmA-related"/>
</dbReference>
<name>A0A1F4TKF3_UNCSA</name>
<gene>
    <name evidence="1" type="ORF">A2462_03690</name>
</gene>
<dbReference type="PANTHER" id="PTHR30441">
    <property type="entry name" value="DUF748 DOMAIN-CONTAINING PROTEIN"/>
    <property type="match status" value="1"/>
</dbReference>
<proteinExistence type="predicted"/>
<sequence>MQKLRYNLPMRRLLILLSLLVIAIFNSGYSATNFTNSIYDEIKTQTIKGVKNYFKKDITIGKASGIILGQIVFEDVRFAGQATVKKVYINYNPITFAFKKDIVPAITKITLKEGNFKITRNSQNKWNFDSLLPPEEPGGPPPPPFHAKLVFDNCTIDYQDEIGYGKRANKFGQEIKEVNGTVSFQQKDQIAIDLNGTIEDSNGTSPATIKGAVDFSTSKYEFKIESEKLDLKRWSNYAVPFLPIKADSGQVNLSLKLSQAKKKGWPTALVGNFVFINAEAKLDEYKISNLNGTLSIDDEDLTFKDVKTEINGLPIKINGSLNDYNQQKIDLVVSLSRLDLKKLVSTIPQAKHLDLKGFASGPLKITRTINKPLVEGQLAISKGLLYNQAFSGQANFSFQQKRLKVSVPVANFYKGQAFGDVKIDFSTATPTLSIASQLKKINLASLSQGTPGIVGQANGNFTLSGPINNLKGALLVKLSEAMLMGQPLQEIKSSLQIKDGNVYLEDFTASSETGSLQSSGTISRDLYFNFLATAKGIKLRGNGLFGSMEATVDYFKGSIGWLLDNNFLVAPLRNLNASGEASLSHGHIGEQELDLAQGKFSMGQGEIIIDHVVLQNDNSTIYASGQTGIGFPTNLKISGKKVALADLKILNYLVPKEFKDPSGTGDIDIEIGGEIKKDSLFTSLAPLLDLKLSGQIKLKPAVIAGVPLSESKVDFSWDRNNLDFNNCRLKNPTSNLNFNLNYNKEGNISGRFSGTVDLSQTQKLTQKYGSFAGSVGFYFDLSGSTKNPQSQGNFWADNFKFNKLFFDRAEGSFIYSENILKLSTPLALSKEQSYYKVNGSLDLGPILANKAEESLLDFNVEISTADLLTTSRLCEDIFNEFGRQPQTKAVHNKVKLVLPLANSPPTLPFTKNNLFSLYSLSGKGEYFLKDWSKTTALTKTEQQFIPLDLRFGGELSGSLSLKGKIKDLAGTFSGQVKEGFFQNFAFDSIKTRATLANQIINLKEFELQKEGGKFLAQGTVGLNGENLALKLSAKNMSLRILRMAFNENFDGKFNMEAELSGSTKNPALAVELEGNKVSLANIAFDQVLISLNKKDDNFYLNKLQLTTGKNVSKVYGSASLDPKGKIKLRASLKDNALGLLNLFTDEIEWLNGQALASILISGESSQPIISGSVEVENSRLYVKALDSDIRKITGSAVISNNKIQINHLTGIWQGKSSKDAQNLLGFSGTIDLAPLFNDQRSLKLDLVLTPTTLQADLPKLFNGTVTVKKAVLSGYLPLQLDRARKDPGLRPTLTGQAEINNAVVTLSQQGSTTDKVFPINYSLILNLNKNVYAVMGDVFTTDLSTIFMNLEIRSPELIVSGSSLSPVLLGDIALRRGTLTIFNRDFYLLNTDEQEKFYPYSPENVKQNSASFSGKSGSATIMPKVVITAKTEVENITKNTLGEKEKTKVIIISNLQGVIGAKNIEDQLKIGFSAFTEDRTKSPSEFVASSYSEDQIKVMLLPDFIKSLAASDSDSQVDSKVILADYLSSRVQTYVFRNIERNLEQGLGLESLTLEYNFGKKLRQDMGITDVSYEDEPNWRVGFVKGLFDKLYIDVRYQSFDEGASNDNASFIYQLTYKLTPIWSIIYYREPPTLAELTTGYQKVTLKAGLSFW</sequence>
<reference evidence="1 2" key="1">
    <citation type="journal article" date="2016" name="Nat. Commun.">
        <title>Thousands of microbial genomes shed light on interconnected biogeochemical processes in an aquifer system.</title>
        <authorList>
            <person name="Anantharaman K."/>
            <person name="Brown C.T."/>
            <person name="Hug L.A."/>
            <person name="Sharon I."/>
            <person name="Castelle C.J."/>
            <person name="Probst A.J."/>
            <person name="Thomas B.C."/>
            <person name="Singh A."/>
            <person name="Wilkins M.J."/>
            <person name="Karaoz U."/>
            <person name="Brodie E.L."/>
            <person name="Williams K.H."/>
            <person name="Hubbard S.S."/>
            <person name="Banfield J.F."/>
        </authorList>
    </citation>
    <scope>NUCLEOTIDE SEQUENCE [LARGE SCALE GENOMIC DNA]</scope>
</reference>
<dbReference type="GO" id="GO:0090313">
    <property type="term" value="P:regulation of protein targeting to membrane"/>
    <property type="evidence" value="ECO:0007669"/>
    <property type="project" value="TreeGrafter"/>
</dbReference>
<evidence type="ECO:0000313" key="1">
    <source>
        <dbReference type="EMBL" id="OGC33000.1"/>
    </source>
</evidence>
<protein>
    <submittedName>
        <fullName evidence="1">Uncharacterized protein</fullName>
    </submittedName>
</protein>
<dbReference type="EMBL" id="MEUI01000041">
    <property type="protein sequence ID" value="OGC33000.1"/>
    <property type="molecule type" value="Genomic_DNA"/>
</dbReference>
<evidence type="ECO:0000313" key="2">
    <source>
        <dbReference type="Proteomes" id="UP000177309"/>
    </source>
</evidence>
<dbReference type="GO" id="GO:0005886">
    <property type="term" value="C:plasma membrane"/>
    <property type="evidence" value="ECO:0007669"/>
    <property type="project" value="TreeGrafter"/>
</dbReference>
<dbReference type="Proteomes" id="UP000177309">
    <property type="component" value="Unassembled WGS sequence"/>
</dbReference>
<comment type="caution">
    <text evidence="1">The sequence shown here is derived from an EMBL/GenBank/DDBJ whole genome shotgun (WGS) entry which is preliminary data.</text>
</comment>
<dbReference type="PANTHER" id="PTHR30441:SF8">
    <property type="entry name" value="DUF748 DOMAIN-CONTAINING PROTEIN"/>
    <property type="match status" value="1"/>
</dbReference>
<organism evidence="1 2">
    <name type="scientific">candidate division WOR-1 bacterium RIFOXYC2_FULL_41_25</name>
    <dbReference type="NCBI Taxonomy" id="1802586"/>
    <lineage>
        <taxon>Bacteria</taxon>
        <taxon>Bacillati</taxon>
        <taxon>Saganbacteria</taxon>
    </lineage>
</organism>